<feature type="region of interest" description="Disordered" evidence="1">
    <location>
        <begin position="1"/>
        <end position="148"/>
    </location>
</feature>
<accession>A0A383D1E3</accession>
<gene>
    <name evidence="2" type="ORF">METZ01_LOCUS491221</name>
</gene>
<sequence length="148" mass="16758">VPPRVHAERQLCAQRQRPGPHEGRGRAPPHRQVRDRAGARLRPLRRVQRRAPEACGRHLQERGQAAPPHARLQERGRGALAREGRRHAPPLDGRAPLHRASRAAGARRRRPPVHPPAQRPRDSAPRPPRRIRQRPGRPVAQPHGRRGL</sequence>
<reference evidence="2" key="1">
    <citation type="submission" date="2018-05" db="EMBL/GenBank/DDBJ databases">
        <authorList>
            <person name="Lanie J.A."/>
            <person name="Ng W.-L."/>
            <person name="Kazmierczak K.M."/>
            <person name="Andrzejewski T.M."/>
            <person name="Davidsen T.M."/>
            <person name="Wayne K.J."/>
            <person name="Tettelin H."/>
            <person name="Glass J.I."/>
            <person name="Rusch D."/>
            <person name="Podicherti R."/>
            <person name="Tsui H.-C.T."/>
            <person name="Winkler M.E."/>
        </authorList>
    </citation>
    <scope>NUCLEOTIDE SEQUENCE</scope>
</reference>
<feature type="compositionally biased region" description="Basic residues" evidence="1">
    <location>
        <begin position="96"/>
        <end position="112"/>
    </location>
</feature>
<feature type="compositionally biased region" description="Basic and acidic residues" evidence="1">
    <location>
        <begin position="71"/>
        <end position="83"/>
    </location>
</feature>
<protein>
    <submittedName>
        <fullName evidence="2">Uncharacterized protein</fullName>
    </submittedName>
</protein>
<proteinExistence type="predicted"/>
<name>A0A383D1E3_9ZZZZ</name>
<evidence type="ECO:0000313" key="2">
    <source>
        <dbReference type="EMBL" id="SVE38367.1"/>
    </source>
</evidence>
<organism evidence="2">
    <name type="scientific">marine metagenome</name>
    <dbReference type="NCBI Taxonomy" id="408172"/>
    <lineage>
        <taxon>unclassified sequences</taxon>
        <taxon>metagenomes</taxon>
        <taxon>ecological metagenomes</taxon>
    </lineage>
</organism>
<dbReference type="AlphaFoldDB" id="A0A383D1E3"/>
<dbReference type="EMBL" id="UINC01213544">
    <property type="protein sequence ID" value="SVE38367.1"/>
    <property type="molecule type" value="Genomic_DNA"/>
</dbReference>
<feature type="compositionally biased region" description="Basic and acidic residues" evidence="1">
    <location>
        <begin position="50"/>
        <end position="61"/>
    </location>
</feature>
<evidence type="ECO:0000256" key="1">
    <source>
        <dbReference type="SAM" id="MobiDB-lite"/>
    </source>
</evidence>
<feature type="non-terminal residue" evidence="2">
    <location>
        <position position="1"/>
    </location>
</feature>
<feature type="non-terminal residue" evidence="2">
    <location>
        <position position="148"/>
    </location>
</feature>